<evidence type="ECO:0000313" key="2">
    <source>
        <dbReference type="EMBL" id="CAK0809326.1"/>
    </source>
</evidence>
<sequence>GILKNDRRDELLQTLAEEIKQLKDPIRPGLRHSGQGEGRGVAARLQQPASAGGPLGEFCPGPDPPRRWGGDLASEVSRSLGKAPAAGGFASSSTGGSDNGLPWGPRPTQGVMNHSRDVHSPQGVALGAPGDSRWAPEPAQLARYGAEFEALDEDRDGFVEGRPRTPREVGAADGHAEGDLGARGCGLRWPPLPRRVRLRHAPRAPVRQRGHRGAR</sequence>
<keyword evidence="3" id="KW-1185">Reference proteome</keyword>
<accession>A0ABN9QSW8</accession>
<feature type="region of interest" description="Disordered" evidence="1">
    <location>
        <begin position="196"/>
        <end position="215"/>
    </location>
</feature>
<proteinExistence type="predicted"/>
<evidence type="ECO:0008006" key="4">
    <source>
        <dbReference type="Google" id="ProtNLM"/>
    </source>
</evidence>
<gene>
    <name evidence="2" type="ORF">PCOR1329_LOCUS14608</name>
</gene>
<evidence type="ECO:0000313" key="3">
    <source>
        <dbReference type="Proteomes" id="UP001189429"/>
    </source>
</evidence>
<feature type="region of interest" description="Disordered" evidence="1">
    <location>
        <begin position="154"/>
        <end position="187"/>
    </location>
</feature>
<comment type="caution">
    <text evidence="2">The sequence shown here is derived from an EMBL/GenBank/DDBJ whole genome shotgun (WGS) entry which is preliminary data.</text>
</comment>
<organism evidence="2 3">
    <name type="scientific">Prorocentrum cordatum</name>
    <dbReference type="NCBI Taxonomy" id="2364126"/>
    <lineage>
        <taxon>Eukaryota</taxon>
        <taxon>Sar</taxon>
        <taxon>Alveolata</taxon>
        <taxon>Dinophyceae</taxon>
        <taxon>Prorocentrales</taxon>
        <taxon>Prorocentraceae</taxon>
        <taxon>Prorocentrum</taxon>
    </lineage>
</organism>
<feature type="region of interest" description="Disordered" evidence="1">
    <location>
        <begin position="23"/>
        <end position="136"/>
    </location>
</feature>
<name>A0ABN9QSW8_9DINO</name>
<feature type="non-terminal residue" evidence="2">
    <location>
        <position position="215"/>
    </location>
</feature>
<protein>
    <recommendedName>
        <fullName evidence="4">Centrosomal protein of 19 kDa</fullName>
    </recommendedName>
</protein>
<reference evidence="2" key="1">
    <citation type="submission" date="2023-10" db="EMBL/GenBank/DDBJ databases">
        <authorList>
            <person name="Chen Y."/>
            <person name="Shah S."/>
            <person name="Dougan E. K."/>
            <person name="Thang M."/>
            <person name="Chan C."/>
        </authorList>
    </citation>
    <scope>NUCLEOTIDE SEQUENCE [LARGE SCALE GENOMIC DNA]</scope>
</reference>
<dbReference type="EMBL" id="CAUYUJ010004373">
    <property type="protein sequence ID" value="CAK0809326.1"/>
    <property type="molecule type" value="Genomic_DNA"/>
</dbReference>
<feature type="non-terminal residue" evidence="2">
    <location>
        <position position="1"/>
    </location>
</feature>
<dbReference type="Proteomes" id="UP001189429">
    <property type="component" value="Unassembled WGS sequence"/>
</dbReference>
<evidence type="ECO:0000256" key="1">
    <source>
        <dbReference type="SAM" id="MobiDB-lite"/>
    </source>
</evidence>
<feature type="compositionally biased region" description="Basic and acidic residues" evidence="1">
    <location>
        <begin position="156"/>
        <end position="167"/>
    </location>
</feature>
<feature type="compositionally biased region" description="Low complexity" evidence="1">
    <location>
        <begin position="83"/>
        <end position="96"/>
    </location>
</feature>